<evidence type="ECO:0000256" key="1">
    <source>
        <dbReference type="ARBA" id="ARBA00022490"/>
    </source>
</evidence>
<dbReference type="SUPFAM" id="SSF111337">
    <property type="entry name" value="QueA-like"/>
    <property type="match status" value="1"/>
</dbReference>
<dbReference type="UniPathway" id="UPA00392"/>
<sequence length="362" mass="40785">MSILDDYDYHLPKELIANSPASPRDSSRLFVYDTKTGTVTFDIFRNIGTHLPKPSLLVFNNTKVVPARLWLKKELLPTRGGIRAGGGKIEVLLMMNEYRTGDELIKGVVDRKILPGAKLYFQSGDYLEIMKQEEQFFFFRPSVTIPELFELLTKEGVTPIPPYIKNANIPEQVLREKYQSVLAKHAASVAAPTASLHFTEELLFALEKEHIKKTEITLHVGAGTFAPISEENFTNKKLFTEYLAIGNESAAMINHAKEEGTPIIPVGTTAMRTLESSAIKNGSTFTIEECTKPTNIFIYPPYEFKIADGLITNFHVPRSSLMLLVDALLKHKRAPHDILALYDIAIKERFRFYSFGDSMLIL</sequence>
<evidence type="ECO:0000256" key="4">
    <source>
        <dbReference type="ARBA" id="ARBA00022785"/>
    </source>
</evidence>
<dbReference type="NCBIfam" id="NF001140">
    <property type="entry name" value="PRK00147.1"/>
    <property type="match status" value="1"/>
</dbReference>
<evidence type="ECO:0000313" key="6">
    <source>
        <dbReference type="EMBL" id="OGZ16357.1"/>
    </source>
</evidence>
<name>A0A1G2DRW7_9BACT</name>
<dbReference type="HAMAP" id="MF_00113">
    <property type="entry name" value="QueA"/>
    <property type="match status" value="1"/>
</dbReference>
<dbReference type="InterPro" id="IPR042118">
    <property type="entry name" value="QueA_dom1"/>
</dbReference>
<evidence type="ECO:0000313" key="7">
    <source>
        <dbReference type="Proteomes" id="UP000178106"/>
    </source>
</evidence>
<dbReference type="Gene3D" id="3.40.1780.10">
    <property type="entry name" value="QueA-like"/>
    <property type="match status" value="1"/>
</dbReference>
<keyword evidence="4 5" id="KW-0671">Queuosine biosynthesis</keyword>
<evidence type="ECO:0000256" key="5">
    <source>
        <dbReference type="HAMAP-Rule" id="MF_00113"/>
    </source>
</evidence>
<dbReference type="EC" id="2.4.99.17" evidence="5"/>
<dbReference type="GO" id="GO:0008616">
    <property type="term" value="P:tRNA queuosine(34) biosynthetic process"/>
    <property type="evidence" value="ECO:0007669"/>
    <property type="project" value="UniProtKB-UniRule"/>
</dbReference>
<gene>
    <name evidence="5" type="primary">queA</name>
    <name evidence="6" type="ORF">A2494_00540</name>
</gene>
<reference evidence="6 7" key="1">
    <citation type="journal article" date="2016" name="Nat. Commun.">
        <title>Thousands of microbial genomes shed light on interconnected biogeochemical processes in an aquifer system.</title>
        <authorList>
            <person name="Anantharaman K."/>
            <person name="Brown C.T."/>
            <person name="Hug L.A."/>
            <person name="Sharon I."/>
            <person name="Castelle C.J."/>
            <person name="Probst A.J."/>
            <person name="Thomas B.C."/>
            <person name="Singh A."/>
            <person name="Wilkins M.J."/>
            <person name="Karaoz U."/>
            <person name="Brodie E.L."/>
            <person name="Williams K.H."/>
            <person name="Hubbard S.S."/>
            <person name="Banfield J.F."/>
        </authorList>
    </citation>
    <scope>NUCLEOTIDE SEQUENCE [LARGE SCALE GENOMIC DNA]</scope>
</reference>
<dbReference type="Gene3D" id="2.40.10.240">
    <property type="entry name" value="QueA-like"/>
    <property type="match status" value="1"/>
</dbReference>
<keyword evidence="3 5" id="KW-0949">S-adenosyl-L-methionine</keyword>
<comment type="catalytic activity">
    <reaction evidence="5">
        <text>7-aminomethyl-7-carbaguanosine(34) in tRNA + S-adenosyl-L-methionine = epoxyqueuosine(34) in tRNA + adenine + L-methionine + 2 H(+)</text>
        <dbReference type="Rhea" id="RHEA:32155"/>
        <dbReference type="Rhea" id="RHEA-COMP:10342"/>
        <dbReference type="Rhea" id="RHEA-COMP:18582"/>
        <dbReference type="ChEBI" id="CHEBI:15378"/>
        <dbReference type="ChEBI" id="CHEBI:16708"/>
        <dbReference type="ChEBI" id="CHEBI:57844"/>
        <dbReference type="ChEBI" id="CHEBI:59789"/>
        <dbReference type="ChEBI" id="CHEBI:82833"/>
        <dbReference type="ChEBI" id="CHEBI:194443"/>
        <dbReference type="EC" id="2.4.99.17"/>
    </reaction>
</comment>
<dbReference type="Pfam" id="PF02547">
    <property type="entry name" value="Queuosine_synth"/>
    <property type="match status" value="1"/>
</dbReference>
<dbReference type="PANTHER" id="PTHR30307:SF0">
    <property type="entry name" value="S-ADENOSYLMETHIONINE:TRNA RIBOSYLTRANSFERASE-ISOMERASE"/>
    <property type="match status" value="1"/>
</dbReference>
<dbReference type="NCBIfam" id="TIGR00113">
    <property type="entry name" value="queA"/>
    <property type="match status" value="1"/>
</dbReference>
<comment type="subunit">
    <text evidence="5">Monomer.</text>
</comment>
<keyword evidence="2 5" id="KW-0808">Transferase</keyword>
<evidence type="ECO:0000256" key="3">
    <source>
        <dbReference type="ARBA" id="ARBA00022691"/>
    </source>
</evidence>
<dbReference type="GO" id="GO:0051075">
    <property type="term" value="F:S-adenosylmethionine:tRNA ribosyltransferase-isomerase activity"/>
    <property type="evidence" value="ECO:0007669"/>
    <property type="project" value="UniProtKB-EC"/>
</dbReference>
<dbReference type="GO" id="GO:0005737">
    <property type="term" value="C:cytoplasm"/>
    <property type="evidence" value="ECO:0007669"/>
    <property type="project" value="UniProtKB-SubCell"/>
</dbReference>
<comment type="function">
    <text evidence="5">Transfers and isomerizes the ribose moiety from AdoMet to the 7-aminomethyl group of 7-deazaguanine (preQ1-tRNA) to give epoxyqueuosine (oQ-tRNA).</text>
</comment>
<dbReference type="Proteomes" id="UP000178106">
    <property type="component" value="Unassembled WGS sequence"/>
</dbReference>
<dbReference type="InterPro" id="IPR003699">
    <property type="entry name" value="QueA"/>
</dbReference>
<keyword evidence="1 5" id="KW-0963">Cytoplasm</keyword>
<keyword evidence="6" id="KW-0413">Isomerase</keyword>
<dbReference type="AlphaFoldDB" id="A0A1G2DRW7"/>
<dbReference type="EMBL" id="MHLU01000176">
    <property type="protein sequence ID" value="OGZ16357.1"/>
    <property type="molecule type" value="Genomic_DNA"/>
</dbReference>
<accession>A0A1G2DRW7</accession>
<proteinExistence type="inferred from homology"/>
<dbReference type="PANTHER" id="PTHR30307">
    <property type="entry name" value="S-ADENOSYLMETHIONINE:TRNA RIBOSYLTRANSFERASE-ISOMERASE"/>
    <property type="match status" value="1"/>
</dbReference>
<comment type="caution">
    <text evidence="6">The sequence shown here is derived from an EMBL/GenBank/DDBJ whole genome shotgun (WGS) entry which is preliminary data.</text>
</comment>
<comment type="pathway">
    <text evidence="5">tRNA modification; tRNA-queuosine biosynthesis.</text>
</comment>
<evidence type="ECO:0000256" key="2">
    <source>
        <dbReference type="ARBA" id="ARBA00022679"/>
    </source>
</evidence>
<comment type="subcellular location">
    <subcellularLocation>
        <location evidence="5">Cytoplasm</location>
    </subcellularLocation>
</comment>
<dbReference type="InterPro" id="IPR042119">
    <property type="entry name" value="QueA_dom2"/>
</dbReference>
<comment type="similarity">
    <text evidence="5">Belongs to the QueA family.</text>
</comment>
<dbReference type="InterPro" id="IPR036100">
    <property type="entry name" value="QueA_sf"/>
</dbReference>
<protein>
    <recommendedName>
        <fullName evidence="5">S-adenosylmethionine:tRNA ribosyltransferase-isomerase</fullName>
        <ecNumber evidence="5">2.4.99.17</ecNumber>
    </recommendedName>
    <alternativeName>
        <fullName evidence="5">Queuosine biosynthesis protein QueA</fullName>
    </alternativeName>
</protein>
<organism evidence="6 7">
    <name type="scientific">Candidatus Lloydbacteria bacterium RIFOXYC12_FULL_46_25</name>
    <dbReference type="NCBI Taxonomy" id="1798670"/>
    <lineage>
        <taxon>Bacteria</taxon>
        <taxon>Candidatus Lloydiibacteriota</taxon>
    </lineage>
</organism>